<dbReference type="PANTHER" id="PTHR15822">
    <property type="entry name" value="TRAF AND TNF RECEPTOR-ASSOCIATED PROTEIN"/>
    <property type="match status" value="1"/>
</dbReference>
<dbReference type="InterPro" id="IPR051547">
    <property type="entry name" value="TDP2-like"/>
</dbReference>
<dbReference type="InterPro" id="IPR036691">
    <property type="entry name" value="Endo/exonu/phosph_ase_sf"/>
</dbReference>
<proteinExistence type="predicted"/>
<dbReference type="RefSeq" id="WP_061567327.1">
    <property type="nucleotide sequence ID" value="NZ_JARMSJ010000204.1"/>
</dbReference>
<accession>A0A150MSK2</accession>
<sequence length="266" mass="31186">MKLLTLNCHSWQEENQLQKIKYLAEIINEKKYDVIALQEVSQSIEAPYIYENIKEDNFAFILLKNLEQLGCRDYSLVWDFAHIGYEKYEEGLAILTKHPIIKKHSFYVSKNQNPLFWKTRKIVGATIRWHGRPLSFYSCHLGWWHDEEEPFGDQFDTLLKKIEYEDAFFLMGDFNNDAHVRGEGYDYMMSRGLYDTYVLAKEKDSGTTVQGKIDGWNENEKNLRIDLILSNKLLHVKYSKTIFNGQNGHVISDHFGVEVEIEDGLA</sequence>
<keyword evidence="1 3" id="KW-0378">Hydrolase</keyword>
<organism evidence="3 4">
    <name type="scientific">Geobacillus stearothermophilus</name>
    <name type="common">Bacillus stearothermophilus</name>
    <dbReference type="NCBI Taxonomy" id="1422"/>
    <lineage>
        <taxon>Bacteria</taxon>
        <taxon>Bacillati</taxon>
        <taxon>Bacillota</taxon>
        <taxon>Bacilli</taxon>
        <taxon>Bacillales</taxon>
        <taxon>Anoxybacillaceae</taxon>
        <taxon>Geobacillus</taxon>
    </lineage>
</organism>
<dbReference type="InterPro" id="IPR005135">
    <property type="entry name" value="Endo/exonuclease/phosphatase"/>
</dbReference>
<dbReference type="PANTHER" id="PTHR15822:SF23">
    <property type="entry name" value="ENDONUCLEASE_EXONUCLEASE_PHOSPHATASE FAMILY PROTEIN"/>
    <property type="match status" value="1"/>
</dbReference>
<evidence type="ECO:0000259" key="2">
    <source>
        <dbReference type="Pfam" id="PF03372"/>
    </source>
</evidence>
<feature type="domain" description="Endonuclease/exonuclease/phosphatase" evidence="2">
    <location>
        <begin position="18"/>
        <end position="254"/>
    </location>
</feature>
<comment type="caution">
    <text evidence="3">The sequence shown here is derived from an EMBL/GenBank/DDBJ whole genome shotgun (WGS) entry which is preliminary data.</text>
</comment>
<dbReference type="AlphaFoldDB" id="A0A150MSK2"/>
<dbReference type="EMBL" id="LQYV01000046">
    <property type="protein sequence ID" value="KYD27500.1"/>
    <property type="molecule type" value="Genomic_DNA"/>
</dbReference>
<evidence type="ECO:0000313" key="4">
    <source>
        <dbReference type="Proteomes" id="UP000075424"/>
    </source>
</evidence>
<gene>
    <name evidence="3" type="ORF">B4109_3118</name>
</gene>
<evidence type="ECO:0000256" key="1">
    <source>
        <dbReference type="ARBA" id="ARBA00022801"/>
    </source>
</evidence>
<dbReference type="EC" id="3.1.11.2" evidence="3"/>
<protein>
    <submittedName>
        <fullName evidence="3">Exodeoxyribonuclease III</fullName>
        <ecNumber evidence="3">3.1.11.2</ecNumber>
    </submittedName>
</protein>
<dbReference type="CDD" id="cd09079">
    <property type="entry name" value="RgfB-like"/>
    <property type="match status" value="1"/>
</dbReference>
<dbReference type="SUPFAM" id="SSF56219">
    <property type="entry name" value="DNase I-like"/>
    <property type="match status" value="1"/>
</dbReference>
<dbReference type="PATRIC" id="fig|1422.18.peg.2945"/>
<name>A0A150MSK2_GEOSE</name>
<evidence type="ECO:0000313" key="3">
    <source>
        <dbReference type="EMBL" id="KYD27500.1"/>
    </source>
</evidence>
<dbReference type="Proteomes" id="UP000075424">
    <property type="component" value="Unassembled WGS sequence"/>
</dbReference>
<dbReference type="Pfam" id="PF03372">
    <property type="entry name" value="Exo_endo_phos"/>
    <property type="match status" value="1"/>
</dbReference>
<dbReference type="GO" id="GO:0008311">
    <property type="term" value="F:double-stranded DNA 3'-5' DNA exonuclease activity"/>
    <property type="evidence" value="ECO:0007669"/>
    <property type="project" value="UniProtKB-EC"/>
</dbReference>
<dbReference type="Gene3D" id="3.60.10.10">
    <property type="entry name" value="Endonuclease/exonuclease/phosphatase"/>
    <property type="match status" value="1"/>
</dbReference>
<reference evidence="3 4" key="1">
    <citation type="submission" date="2016-01" db="EMBL/GenBank/DDBJ databases">
        <title>Draft Genome Sequences of Seven Thermophilic Sporeformers Isolated from Foods.</title>
        <authorList>
            <person name="Berendsen E.M."/>
            <person name="Wells-Bennik M.H."/>
            <person name="Krawcyk A.O."/>
            <person name="De Jong A."/>
            <person name="Holsappel S."/>
            <person name="Eijlander R.T."/>
            <person name="Kuipers O.P."/>
        </authorList>
    </citation>
    <scope>NUCLEOTIDE SEQUENCE [LARGE SCALE GENOMIC DNA]</scope>
    <source>
        <strain evidence="3 4">B4109</strain>
    </source>
</reference>